<dbReference type="Proteomes" id="UP001366503">
    <property type="component" value="Unassembled WGS sequence"/>
</dbReference>
<comment type="similarity">
    <text evidence="1">Belongs to the LysR transcriptional regulatory family.</text>
</comment>
<dbReference type="CDD" id="cd08417">
    <property type="entry name" value="PBP2_Nitroaromatics_like"/>
    <property type="match status" value="1"/>
</dbReference>
<keyword evidence="8" id="KW-1185">Reference proteome</keyword>
<evidence type="ECO:0000256" key="1">
    <source>
        <dbReference type="ARBA" id="ARBA00009437"/>
    </source>
</evidence>
<dbReference type="EMBL" id="JAPYKO010000001">
    <property type="protein sequence ID" value="MEI9400886.1"/>
    <property type="molecule type" value="Genomic_DNA"/>
</dbReference>
<dbReference type="RefSeq" id="WP_337091435.1">
    <property type="nucleotide sequence ID" value="NZ_JAPYKO010000001.1"/>
</dbReference>
<gene>
    <name evidence="7" type="ORF">O7A05_01540</name>
</gene>
<protein>
    <submittedName>
        <fullName evidence="7">LysR family transcriptional regulator</fullName>
    </submittedName>
</protein>
<dbReference type="InterPro" id="IPR036390">
    <property type="entry name" value="WH_DNA-bd_sf"/>
</dbReference>
<comment type="caution">
    <text evidence="7">The sequence shown here is derived from an EMBL/GenBank/DDBJ whole genome shotgun (WGS) entry which is preliminary data.</text>
</comment>
<reference evidence="7 8" key="1">
    <citation type="submission" date="2022-12" db="EMBL/GenBank/DDBJ databases">
        <authorList>
            <person name="Muema E."/>
        </authorList>
    </citation>
    <scope>NUCLEOTIDE SEQUENCE [LARGE SCALE GENOMIC DNA]</scope>
    <source>
        <strain evidence="8">1330</strain>
    </source>
</reference>
<evidence type="ECO:0000256" key="5">
    <source>
        <dbReference type="ARBA" id="ARBA00023163"/>
    </source>
</evidence>
<keyword evidence="2" id="KW-0536">Nodulation</keyword>
<evidence type="ECO:0000313" key="8">
    <source>
        <dbReference type="Proteomes" id="UP001366503"/>
    </source>
</evidence>
<dbReference type="Pfam" id="PF03466">
    <property type="entry name" value="LysR_substrate"/>
    <property type="match status" value="1"/>
</dbReference>
<feature type="domain" description="HTH lysR-type" evidence="6">
    <location>
        <begin position="71"/>
        <end position="128"/>
    </location>
</feature>
<keyword evidence="5" id="KW-0804">Transcription</keyword>
<dbReference type="PANTHER" id="PTHR30118">
    <property type="entry name" value="HTH-TYPE TRANSCRIPTIONAL REGULATOR LEUO-RELATED"/>
    <property type="match status" value="1"/>
</dbReference>
<dbReference type="SUPFAM" id="SSF53850">
    <property type="entry name" value="Periplasmic binding protein-like II"/>
    <property type="match status" value="1"/>
</dbReference>
<evidence type="ECO:0000256" key="4">
    <source>
        <dbReference type="ARBA" id="ARBA00023125"/>
    </source>
</evidence>
<accession>A0ABU8K6V9</accession>
<dbReference type="Gene3D" id="1.10.10.10">
    <property type="entry name" value="Winged helix-like DNA-binding domain superfamily/Winged helix DNA-binding domain"/>
    <property type="match status" value="1"/>
</dbReference>
<sequence length="386" mass="42303">MVLFAQQPPQQSPGAMIDFDQCWSRGVGHRWGGTIFTVQAASVTFNTSLGGRVVKSRGLYGRGAAMNFVDMDLNLLRVFDVMMRERSVTRAATELGRTQSAVSHSLAKLRFLLQDELFTRDGGEMRPTPRAVELLSDISAALATIRASIDRHQVFNPATTRRNFRVGLTDYHAMIFIPGLIREFSRQAPNATLNVIPANGPDIGSSVYLRQVDCALTGAAIRDDPNLLKVELGQDRLFCAVWSGSKIAKGGMTLEAYLASSHLQISADGQAEGLADAALKQRGLRRNVVATISNYLVLPRALRGTELITHCGDAILQMLDERSEVSLIPPPLPISDVNAWLIVHRQMANDPGTKWLREVIVDIYKESQARRRASIVGIGVAGQSKQ</sequence>
<dbReference type="Pfam" id="PF00126">
    <property type="entry name" value="HTH_1"/>
    <property type="match status" value="1"/>
</dbReference>
<dbReference type="Gene3D" id="3.40.190.10">
    <property type="entry name" value="Periplasmic binding protein-like II"/>
    <property type="match status" value="2"/>
</dbReference>
<dbReference type="InterPro" id="IPR036388">
    <property type="entry name" value="WH-like_DNA-bd_sf"/>
</dbReference>
<dbReference type="InterPro" id="IPR005119">
    <property type="entry name" value="LysR_subst-bd"/>
</dbReference>
<dbReference type="PANTHER" id="PTHR30118:SF15">
    <property type="entry name" value="TRANSCRIPTIONAL REGULATORY PROTEIN"/>
    <property type="match status" value="1"/>
</dbReference>
<dbReference type="InterPro" id="IPR037402">
    <property type="entry name" value="YidZ_PBP2"/>
</dbReference>
<evidence type="ECO:0000259" key="6">
    <source>
        <dbReference type="PROSITE" id="PS50931"/>
    </source>
</evidence>
<evidence type="ECO:0000256" key="3">
    <source>
        <dbReference type="ARBA" id="ARBA00023015"/>
    </source>
</evidence>
<evidence type="ECO:0000313" key="7">
    <source>
        <dbReference type="EMBL" id="MEI9400886.1"/>
    </source>
</evidence>
<keyword evidence="4" id="KW-0238">DNA-binding</keyword>
<dbReference type="PROSITE" id="PS50931">
    <property type="entry name" value="HTH_LYSR"/>
    <property type="match status" value="1"/>
</dbReference>
<dbReference type="SUPFAM" id="SSF46785">
    <property type="entry name" value="Winged helix' DNA-binding domain"/>
    <property type="match status" value="1"/>
</dbReference>
<organism evidence="7 8">
    <name type="scientific">Mesorhizobium argentiipisi</name>
    <dbReference type="NCBI Taxonomy" id="3015175"/>
    <lineage>
        <taxon>Bacteria</taxon>
        <taxon>Pseudomonadati</taxon>
        <taxon>Pseudomonadota</taxon>
        <taxon>Alphaproteobacteria</taxon>
        <taxon>Hyphomicrobiales</taxon>
        <taxon>Phyllobacteriaceae</taxon>
        <taxon>Mesorhizobium</taxon>
    </lineage>
</organism>
<evidence type="ECO:0000256" key="2">
    <source>
        <dbReference type="ARBA" id="ARBA00022458"/>
    </source>
</evidence>
<dbReference type="InterPro" id="IPR000847">
    <property type="entry name" value="LysR_HTH_N"/>
</dbReference>
<name>A0ABU8K6V9_9HYPH</name>
<keyword evidence="3" id="KW-0805">Transcription regulation</keyword>
<dbReference type="InterPro" id="IPR050389">
    <property type="entry name" value="LysR-type_TF"/>
</dbReference>
<proteinExistence type="inferred from homology"/>